<dbReference type="Gene3D" id="3.30.390.10">
    <property type="entry name" value="Enolase-like, N-terminal domain"/>
    <property type="match status" value="1"/>
</dbReference>
<gene>
    <name evidence="3" type="ORF">CSH63_23855</name>
</gene>
<dbReference type="RefSeq" id="WP_120572164.1">
    <property type="nucleotide sequence ID" value="NZ_CP024087.1"/>
</dbReference>
<feature type="domain" description="Enolase C-terminal" evidence="2">
    <location>
        <begin position="136"/>
        <end position="228"/>
    </location>
</feature>
<dbReference type="PANTHER" id="PTHR48080">
    <property type="entry name" value="D-GALACTONATE DEHYDRATASE-RELATED"/>
    <property type="match status" value="1"/>
</dbReference>
<evidence type="ECO:0008006" key="5">
    <source>
        <dbReference type="Google" id="ProtNLM"/>
    </source>
</evidence>
<reference evidence="3 4" key="1">
    <citation type="submission" date="2017-10" db="EMBL/GenBank/DDBJ databases">
        <title>Integration of genomic and chemical information greatly accelerates assignment of the full stereostructure of myelolactone, a potent inhibitor of myeloma from a marine-derived Micromonospora.</title>
        <authorList>
            <person name="Kim M.C."/>
            <person name="Machado H."/>
            <person name="Jensen P.R."/>
            <person name="Fenical W."/>
        </authorList>
    </citation>
    <scope>NUCLEOTIDE SEQUENCE [LARGE SCALE GENOMIC DNA]</scope>
    <source>
        <strain evidence="3 4">CNY-010</strain>
    </source>
</reference>
<dbReference type="InterPro" id="IPR029017">
    <property type="entry name" value="Enolase-like_N"/>
</dbReference>
<proteinExistence type="predicted"/>
<dbReference type="Pfam" id="PF02746">
    <property type="entry name" value="MR_MLE_N"/>
    <property type="match status" value="1"/>
</dbReference>
<dbReference type="InterPro" id="IPR029065">
    <property type="entry name" value="Enolase_C-like"/>
</dbReference>
<sequence length="241" mass="25846">MASTIDAVRVLATNARSGDDNWFIALTAAGETGWYGPVNAEIGQYVNQVLADTVIGESPTDHHGIHTALRHAAHATAAVASWAVGAVDCAAWDLHGRLVQAPVADLLADSPEQTVPLYASWLGLDASLPTTKATVEQVGRSGWSLTKWGLRRRPEQDVHAEAARLAEATRAVATALGRAAAFDGVFTWDAPTAELVADRIDPANVLWLEDPLPRYDLEPYRLLAGKMPLGGVFKGSWCRMM</sequence>
<dbReference type="InterPro" id="IPR036849">
    <property type="entry name" value="Enolase-like_C_sf"/>
</dbReference>
<dbReference type="InterPro" id="IPR034593">
    <property type="entry name" value="DgoD-like"/>
</dbReference>
<evidence type="ECO:0000259" key="1">
    <source>
        <dbReference type="Pfam" id="PF02746"/>
    </source>
</evidence>
<dbReference type="Gene3D" id="3.20.20.120">
    <property type="entry name" value="Enolase-like C-terminal domain"/>
    <property type="match status" value="1"/>
</dbReference>
<feature type="domain" description="Mandelate racemase/muconate lactonizing enzyme N-terminal" evidence="1">
    <location>
        <begin position="28"/>
        <end position="107"/>
    </location>
</feature>
<organism evidence="3 4">
    <name type="scientific">Micromonospora tulbaghiae</name>
    <dbReference type="NCBI Taxonomy" id="479978"/>
    <lineage>
        <taxon>Bacteria</taxon>
        <taxon>Bacillati</taxon>
        <taxon>Actinomycetota</taxon>
        <taxon>Actinomycetes</taxon>
        <taxon>Micromonosporales</taxon>
        <taxon>Micromonosporaceae</taxon>
        <taxon>Micromonospora</taxon>
    </lineage>
</organism>
<dbReference type="InterPro" id="IPR013341">
    <property type="entry name" value="Mandelate_racemase_N_dom"/>
</dbReference>
<accession>A0A386WPY8</accession>
<dbReference type="KEGG" id="mtua:CSH63_23855"/>
<evidence type="ECO:0000313" key="3">
    <source>
        <dbReference type="EMBL" id="AYF30427.1"/>
    </source>
</evidence>
<dbReference type="Pfam" id="PF13378">
    <property type="entry name" value="MR_MLE_C"/>
    <property type="match status" value="1"/>
</dbReference>
<dbReference type="SUPFAM" id="SSF54826">
    <property type="entry name" value="Enolase N-terminal domain-like"/>
    <property type="match status" value="1"/>
</dbReference>
<dbReference type="SUPFAM" id="SSF51604">
    <property type="entry name" value="Enolase C-terminal domain-like"/>
    <property type="match status" value="1"/>
</dbReference>
<dbReference type="AlphaFoldDB" id="A0A386WPY8"/>
<dbReference type="Proteomes" id="UP000267804">
    <property type="component" value="Chromosome"/>
</dbReference>
<protein>
    <recommendedName>
        <fullName evidence="5">Mandelate racemase</fullName>
    </recommendedName>
</protein>
<evidence type="ECO:0000259" key="2">
    <source>
        <dbReference type="Pfam" id="PF13378"/>
    </source>
</evidence>
<name>A0A386WPY8_9ACTN</name>
<dbReference type="EMBL" id="CP024087">
    <property type="protein sequence ID" value="AYF30427.1"/>
    <property type="molecule type" value="Genomic_DNA"/>
</dbReference>
<evidence type="ECO:0000313" key="4">
    <source>
        <dbReference type="Proteomes" id="UP000267804"/>
    </source>
</evidence>